<evidence type="ECO:0000313" key="2">
    <source>
        <dbReference type="Proteomes" id="UP000234323"/>
    </source>
</evidence>
<evidence type="ECO:0000313" key="1">
    <source>
        <dbReference type="EMBL" id="PKY45533.1"/>
    </source>
</evidence>
<sequence length="260" mass="29675">MLSNGSIHNKQVSGIKTAVGLLMVGSGTSKNGINTLANMGMSSTYQTTYNMLKKNADNHKSSVCTYINSHSNNLLIGYINDYHNLHDNPIPYISLNNTSIYNPNGIDATILKITLWENYMISFAMSYNSLKTHWIQLQDITTVNKSSLLELLIVYDADLFERYGRKFTEIKLVDLVELNFKNTKDYLQATKSFLELPEVQAYLNNYIIPIPADFPEQLYIRKAIVKKLESDNSNILKEVTHLLPFWDLCIFLLILENLFS</sequence>
<keyword evidence="2" id="KW-1185">Reference proteome</keyword>
<dbReference type="Proteomes" id="UP000234323">
    <property type="component" value="Unassembled WGS sequence"/>
</dbReference>
<protein>
    <submittedName>
        <fullName evidence="1">Uncharacterized protein</fullName>
    </submittedName>
</protein>
<reference evidence="1 2" key="1">
    <citation type="submission" date="2015-10" db="EMBL/GenBank/DDBJ databases">
        <title>Genome analyses suggest a sexual origin of heterokaryosis in a supposedly ancient asexual fungus.</title>
        <authorList>
            <person name="Ropars J."/>
            <person name="Sedzielewska K."/>
            <person name="Noel J."/>
            <person name="Charron P."/>
            <person name="Farinelli L."/>
            <person name="Marton T."/>
            <person name="Kruger M."/>
            <person name="Pelin A."/>
            <person name="Brachmann A."/>
            <person name="Corradi N."/>
        </authorList>
    </citation>
    <scope>NUCLEOTIDE SEQUENCE [LARGE SCALE GENOMIC DNA]</scope>
    <source>
        <strain evidence="1 2">A4</strain>
    </source>
</reference>
<proteinExistence type="predicted"/>
<dbReference type="VEuPathDB" id="FungiDB:RhiirA1_448813"/>
<comment type="caution">
    <text evidence="1">The sequence shown here is derived from an EMBL/GenBank/DDBJ whole genome shotgun (WGS) entry which is preliminary data.</text>
</comment>
<organism evidence="1 2">
    <name type="scientific">Rhizophagus irregularis</name>
    <dbReference type="NCBI Taxonomy" id="588596"/>
    <lineage>
        <taxon>Eukaryota</taxon>
        <taxon>Fungi</taxon>
        <taxon>Fungi incertae sedis</taxon>
        <taxon>Mucoromycota</taxon>
        <taxon>Glomeromycotina</taxon>
        <taxon>Glomeromycetes</taxon>
        <taxon>Glomerales</taxon>
        <taxon>Glomeraceae</taxon>
        <taxon>Rhizophagus</taxon>
    </lineage>
</organism>
<accession>A0A2I1GFY6</accession>
<dbReference type="AlphaFoldDB" id="A0A2I1GFY6"/>
<gene>
    <name evidence="1" type="ORF">RhiirA4_460146</name>
</gene>
<name>A0A2I1GFY6_9GLOM</name>
<dbReference type="VEuPathDB" id="FungiDB:FUN_020467"/>
<dbReference type="EMBL" id="LLXI01000392">
    <property type="protein sequence ID" value="PKY45533.1"/>
    <property type="molecule type" value="Genomic_DNA"/>
</dbReference>